<keyword evidence="6" id="KW-0460">Magnesium</keyword>
<dbReference type="RefSeq" id="WP_146527509.1">
    <property type="nucleotide sequence ID" value="NZ_SJPV01000005.1"/>
</dbReference>
<dbReference type="Gene3D" id="3.90.1560.10">
    <property type="entry name" value="ComB-like"/>
    <property type="match status" value="1"/>
</dbReference>
<dbReference type="SUPFAM" id="SSF142823">
    <property type="entry name" value="ComB-like"/>
    <property type="match status" value="1"/>
</dbReference>
<keyword evidence="5 8" id="KW-0378">Hydrolase</keyword>
<comment type="similarity">
    <text evidence="2">Belongs to the ComB family.</text>
</comment>
<dbReference type="GO" id="GO:0050545">
    <property type="term" value="F:sulfopyruvate decarboxylase activity"/>
    <property type="evidence" value="ECO:0007669"/>
    <property type="project" value="TreeGrafter"/>
</dbReference>
<comment type="cofactor">
    <cofactor evidence="1">
        <name>Mg(2+)</name>
        <dbReference type="ChEBI" id="CHEBI:18420"/>
    </cofactor>
</comment>
<comment type="catalytic activity">
    <reaction evidence="7">
        <text>(2R)-O-phospho-3-sulfolactate + H2O = (2R)-3-sulfolactate + phosphate</text>
        <dbReference type="Rhea" id="RHEA:23416"/>
        <dbReference type="ChEBI" id="CHEBI:15377"/>
        <dbReference type="ChEBI" id="CHEBI:15597"/>
        <dbReference type="ChEBI" id="CHEBI:43474"/>
        <dbReference type="ChEBI" id="CHEBI:58738"/>
        <dbReference type="EC" id="3.1.3.71"/>
    </reaction>
</comment>
<evidence type="ECO:0000256" key="7">
    <source>
        <dbReference type="ARBA" id="ARBA00033711"/>
    </source>
</evidence>
<evidence type="ECO:0000256" key="3">
    <source>
        <dbReference type="ARBA" id="ARBA00012953"/>
    </source>
</evidence>
<organism evidence="8 9">
    <name type="scientific">Novipirellula artificiosorum</name>
    <dbReference type="NCBI Taxonomy" id="2528016"/>
    <lineage>
        <taxon>Bacteria</taxon>
        <taxon>Pseudomonadati</taxon>
        <taxon>Planctomycetota</taxon>
        <taxon>Planctomycetia</taxon>
        <taxon>Pirellulales</taxon>
        <taxon>Pirellulaceae</taxon>
        <taxon>Novipirellula</taxon>
    </lineage>
</organism>
<evidence type="ECO:0000256" key="2">
    <source>
        <dbReference type="ARBA" id="ARBA00009997"/>
    </source>
</evidence>
<dbReference type="GO" id="GO:0000287">
    <property type="term" value="F:magnesium ion binding"/>
    <property type="evidence" value="ECO:0007669"/>
    <property type="project" value="InterPro"/>
</dbReference>
<name>A0A5C6DR31_9BACT</name>
<accession>A0A5C6DR31</accession>
<dbReference type="EMBL" id="SJPV01000005">
    <property type="protein sequence ID" value="TWU37219.1"/>
    <property type="molecule type" value="Genomic_DNA"/>
</dbReference>
<gene>
    <name evidence="8" type="primary">comB</name>
    <name evidence="8" type="ORF">Poly41_33470</name>
</gene>
<keyword evidence="9" id="KW-1185">Reference proteome</keyword>
<evidence type="ECO:0000256" key="4">
    <source>
        <dbReference type="ARBA" id="ARBA00021948"/>
    </source>
</evidence>
<dbReference type="Proteomes" id="UP000319143">
    <property type="component" value="Unassembled WGS sequence"/>
</dbReference>
<reference evidence="8 9" key="1">
    <citation type="submission" date="2019-02" db="EMBL/GenBank/DDBJ databases">
        <title>Deep-cultivation of Planctomycetes and their phenomic and genomic characterization uncovers novel biology.</title>
        <authorList>
            <person name="Wiegand S."/>
            <person name="Jogler M."/>
            <person name="Boedeker C."/>
            <person name="Pinto D."/>
            <person name="Vollmers J."/>
            <person name="Rivas-Marin E."/>
            <person name="Kohn T."/>
            <person name="Peeters S.H."/>
            <person name="Heuer A."/>
            <person name="Rast P."/>
            <person name="Oberbeckmann S."/>
            <person name="Bunk B."/>
            <person name="Jeske O."/>
            <person name="Meyerdierks A."/>
            <person name="Storesund J.E."/>
            <person name="Kallscheuer N."/>
            <person name="Luecker S."/>
            <person name="Lage O.M."/>
            <person name="Pohl T."/>
            <person name="Merkel B.J."/>
            <person name="Hornburger P."/>
            <person name="Mueller R.-W."/>
            <person name="Bruemmer F."/>
            <person name="Labrenz M."/>
            <person name="Spormann A.M."/>
            <person name="Op Den Camp H."/>
            <person name="Overmann J."/>
            <person name="Amann R."/>
            <person name="Jetten M.S.M."/>
            <person name="Mascher T."/>
            <person name="Medema M.H."/>
            <person name="Devos D.P."/>
            <person name="Kaster A.-K."/>
            <person name="Ovreas L."/>
            <person name="Rohde M."/>
            <person name="Galperin M.Y."/>
            <person name="Jogler C."/>
        </authorList>
    </citation>
    <scope>NUCLEOTIDE SEQUENCE [LARGE SCALE GENOMIC DNA]</scope>
    <source>
        <strain evidence="8 9">Poly41</strain>
    </source>
</reference>
<sequence length="257" mass="27171">MQLTTSLVPGALGADAENLGADAENDDRVDAAIVIDVLRASSVIVTGLASGARQVITTRGIDEAVGIASQRSEKPLLCGERGCVKIEGFDLGNSPDQYTREIVFGRDLVLTTTNGTRAIESATQAKRVLIGCFLNLSAVVQRLDPDWHVRLVCAGTAGAVTLEDVLFAGAVVTLCETRCAVQSDDASVVARQTWESWFGNAGMPSAPALERSLRESLGGRNLLKLGFGADIRRCAQIDVMGVVPERFAESPALFALP</sequence>
<dbReference type="AlphaFoldDB" id="A0A5C6DR31"/>
<dbReference type="InterPro" id="IPR036702">
    <property type="entry name" value="ComB-like_sf"/>
</dbReference>
<evidence type="ECO:0000256" key="5">
    <source>
        <dbReference type="ARBA" id="ARBA00022801"/>
    </source>
</evidence>
<protein>
    <recommendedName>
        <fullName evidence="4">Probable 2-phosphosulfolactate phosphatase</fullName>
        <ecNumber evidence="3">3.1.3.71</ecNumber>
    </recommendedName>
</protein>
<dbReference type="FunFam" id="3.90.1560.10:FF:000001">
    <property type="entry name" value="Probable 2-phosphosulfolactate phosphatase"/>
    <property type="match status" value="1"/>
</dbReference>
<dbReference type="PANTHER" id="PTHR37311">
    <property type="entry name" value="2-PHOSPHOSULFOLACTATE PHOSPHATASE-RELATED"/>
    <property type="match status" value="1"/>
</dbReference>
<evidence type="ECO:0000256" key="6">
    <source>
        <dbReference type="ARBA" id="ARBA00022842"/>
    </source>
</evidence>
<proteinExistence type="inferred from homology"/>
<dbReference type="PANTHER" id="PTHR37311:SF1">
    <property type="entry name" value="2-PHOSPHOSULFOLACTATE PHOSPHATASE-RELATED"/>
    <property type="match status" value="1"/>
</dbReference>
<dbReference type="GO" id="GO:0050532">
    <property type="term" value="F:2-phosphosulfolactate phosphatase activity"/>
    <property type="evidence" value="ECO:0007669"/>
    <property type="project" value="UniProtKB-EC"/>
</dbReference>
<evidence type="ECO:0000256" key="1">
    <source>
        <dbReference type="ARBA" id="ARBA00001946"/>
    </source>
</evidence>
<evidence type="ECO:0000313" key="9">
    <source>
        <dbReference type="Proteomes" id="UP000319143"/>
    </source>
</evidence>
<evidence type="ECO:0000313" key="8">
    <source>
        <dbReference type="EMBL" id="TWU37219.1"/>
    </source>
</evidence>
<dbReference type="OrthoDB" id="4913at2"/>
<dbReference type="Pfam" id="PF04029">
    <property type="entry name" value="2-ph_phosp"/>
    <property type="match status" value="1"/>
</dbReference>
<dbReference type="EC" id="3.1.3.71" evidence="3"/>
<comment type="caution">
    <text evidence="8">The sequence shown here is derived from an EMBL/GenBank/DDBJ whole genome shotgun (WGS) entry which is preliminary data.</text>
</comment>
<dbReference type="InterPro" id="IPR005238">
    <property type="entry name" value="ComB-like"/>
</dbReference>